<dbReference type="Pfam" id="PF03732">
    <property type="entry name" value="Retrotrans_gag"/>
    <property type="match status" value="1"/>
</dbReference>
<dbReference type="InterPro" id="IPR005162">
    <property type="entry name" value="Retrotrans_gag_dom"/>
</dbReference>
<keyword evidence="5" id="KW-1185">Reference proteome</keyword>
<sequence length="340" mass="38601">MEGLKFLIVFVILALASSFTSASDPSPLQDFYVAIKETDGVFVNGKLCKDPQQVTEKDFFFSGLNVPRDTSSPVGSNVTAVNVAQIPDSTLLAYPWLALILHHIVTEVERFFEMMEIPEEKMVRFVAFRLKGGAAVWWDQLQKNQQRQGKALLRTWRRMKQLMIGRFLPPDYEQYLFQVLQDCSQGSRSVFDYTAEFSRLLKRNNLNETEGQRVARYMNGLKSSLRDKIGLQVVWTVEEAHNLALKAELMERRGGVSGFRRNNPESLFNTRDKGGNNNQVDLHLESVIAVGNRHLSNTSPDRRRPVNWIKGEGGDPEATGEDAGEDDCYDRVEFAEEDGE</sequence>
<name>A0A8X7YVK7_POPTO</name>
<evidence type="ECO:0000256" key="2">
    <source>
        <dbReference type="SAM" id="SignalP"/>
    </source>
</evidence>
<organism evidence="4 5">
    <name type="scientific">Populus tomentosa</name>
    <name type="common">Chinese white poplar</name>
    <dbReference type="NCBI Taxonomy" id="118781"/>
    <lineage>
        <taxon>Eukaryota</taxon>
        <taxon>Viridiplantae</taxon>
        <taxon>Streptophyta</taxon>
        <taxon>Embryophyta</taxon>
        <taxon>Tracheophyta</taxon>
        <taxon>Spermatophyta</taxon>
        <taxon>Magnoliopsida</taxon>
        <taxon>eudicotyledons</taxon>
        <taxon>Gunneridae</taxon>
        <taxon>Pentapetalae</taxon>
        <taxon>rosids</taxon>
        <taxon>fabids</taxon>
        <taxon>Malpighiales</taxon>
        <taxon>Salicaceae</taxon>
        <taxon>Saliceae</taxon>
        <taxon>Populus</taxon>
    </lineage>
</organism>
<keyword evidence="2" id="KW-0732">Signal</keyword>
<feature type="compositionally biased region" description="Acidic residues" evidence="1">
    <location>
        <begin position="314"/>
        <end position="328"/>
    </location>
</feature>
<feature type="region of interest" description="Disordered" evidence="1">
    <location>
        <begin position="293"/>
        <end position="328"/>
    </location>
</feature>
<accession>A0A8X7YVK7</accession>
<evidence type="ECO:0000259" key="3">
    <source>
        <dbReference type="Pfam" id="PF03732"/>
    </source>
</evidence>
<dbReference type="EMBL" id="JAAWWB010000025">
    <property type="protein sequence ID" value="KAG6751930.1"/>
    <property type="molecule type" value="Genomic_DNA"/>
</dbReference>
<dbReference type="OrthoDB" id="1934635at2759"/>
<dbReference type="AlphaFoldDB" id="A0A8X7YVK7"/>
<evidence type="ECO:0000313" key="4">
    <source>
        <dbReference type="EMBL" id="KAG6751930.1"/>
    </source>
</evidence>
<protein>
    <recommendedName>
        <fullName evidence="3">Retrotransposon gag domain-containing protein</fullName>
    </recommendedName>
</protein>
<dbReference type="Proteomes" id="UP000886885">
    <property type="component" value="Chromosome 13A"/>
</dbReference>
<feature type="domain" description="Retrotransposon gag" evidence="3">
    <location>
        <begin position="125"/>
        <end position="222"/>
    </location>
</feature>
<evidence type="ECO:0000256" key="1">
    <source>
        <dbReference type="SAM" id="MobiDB-lite"/>
    </source>
</evidence>
<dbReference type="PANTHER" id="PTHR35046:SF18">
    <property type="entry name" value="RNA-DIRECTED DNA POLYMERASE"/>
    <property type="match status" value="1"/>
</dbReference>
<gene>
    <name evidence="4" type="ORF">POTOM_044145</name>
</gene>
<feature type="signal peptide" evidence="2">
    <location>
        <begin position="1"/>
        <end position="22"/>
    </location>
</feature>
<reference evidence="4" key="1">
    <citation type="journal article" date="2020" name="bioRxiv">
        <title>Hybrid origin of Populus tomentosa Carr. identified through genome sequencing and phylogenomic analysis.</title>
        <authorList>
            <person name="An X."/>
            <person name="Gao K."/>
            <person name="Chen Z."/>
            <person name="Li J."/>
            <person name="Yang X."/>
            <person name="Yang X."/>
            <person name="Zhou J."/>
            <person name="Guo T."/>
            <person name="Zhao T."/>
            <person name="Huang S."/>
            <person name="Miao D."/>
            <person name="Khan W.U."/>
            <person name="Rao P."/>
            <person name="Ye M."/>
            <person name="Lei B."/>
            <person name="Liao W."/>
            <person name="Wang J."/>
            <person name="Ji L."/>
            <person name="Li Y."/>
            <person name="Guo B."/>
            <person name="Mustafa N.S."/>
            <person name="Li S."/>
            <person name="Yun Q."/>
            <person name="Keller S.R."/>
            <person name="Mao J."/>
            <person name="Zhang R."/>
            <person name="Strauss S.H."/>
        </authorList>
    </citation>
    <scope>NUCLEOTIDE SEQUENCE</scope>
    <source>
        <strain evidence="4">GM15</strain>
        <tissue evidence="4">Leaf</tissue>
    </source>
</reference>
<comment type="caution">
    <text evidence="4">The sequence shown here is derived from an EMBL/GenBank/DDBJ whole genome shotgun (WGS) entry which is preliminary data.</text>
</comment>
<evidence type="ECO:0000313" key="5">
    <source>
        <dbReference type="Proteomes" id="UP000886885"/>
    </source>
</evidence>
<proteinExistence type="predicted"/>
<feature type="chain" id="PRO_5036463379" description="Retrotransposon gag domain-containing protein" evidence="2">
    <location>
        <begin position="23"/>
        <end position="340"/>
    </location>
</feature>
<dbReference type="PANTHER" id="PTHR35046">
    <property type="entry name" value="ZINC KNUCKLE (CCHC-TYPE) FAMILY PROTEIN"/>
    <property type="match status" value="1"/>
</dbReference>